<reference evidence="10 11" key="1">
    <citation type="submission" date="2016-10" db="EMBL/GenBank/DDBJ databases">
        <authorList>
            <person name="de Groot N.N."/>
        </authorList>
    </citation>
    <scope>NUCLEOTIDE SEQUENCE [LARGE SCALE GENOMIC DNA]</scope>
    <source>
        <strain evidence="10 11">DSM 44149</strain>
    </source>
</reference>
<dbReference type="OrthoDB" id="4181857at2"/>
<dbReference type="STRING" id="211114.SAMN04489726_7690"/>
<dbReference type="GO" id="GO:0034480">
    <property type="term" value="F:phosphatidylcholine phospholipase C activity"/>
    <property type="evidence" value="ECO:0007669"/>
    <property type="project" value="UniProtKB-EC"/>
</dbReference>
<feature type="region of interest" description="Disordered" evidence="8">
    <location>
        <begin position="459"/>
        <end position="497"/>
    </location>
</feature>
<dbReference type="Gene3D" id="3.40.720.10">
    <property type="entry name" value="Alkaline Phosphatase, subunit A"/>
    <property type="match status" value="2"/>
</dbReference>
<organism evidence="10 11">
    <name type="scientific">Allokutzneria albata</name>
    <name type="common">Kibdelosporangium albatum</name>
    <dbReference type="NCBI Taxonomy" id="211114"/>
    <lineage>
        <taxon>Bacteria</taxon>
        <taxon>Bacillati</taxon>
        <taxon>Actinomycetota</taxon>
        <taxon>Actinomycetes</taxon>
        <taxon>Pseudonocardiales</taxon>
        <taxon>Pseudonocardiaceae</taxon>
        <taxon>Allokutzneria</taxon>
    </lineage>
</organism>
<dbReference type="Pfam" id="PF04185">
    <property type="entry name" value="Phosphoesterase"/>
    <property type="match status" value="1"/>
</dbReference>
<dbReference type="RefSeq" id="WP_030428358.1">
    <property type="nucleotide sequence ID" value="NZ_JOEF01000004.1"/>
</dbReference>
<dbReference type="PROSITE" id="PS51318">
    <property type="entry name" value="TAT"/>
    <property type="match status" value="1"/>
</dbReference>
<dbReference type="InterPro" id="IPR008475">
    <property type="entry name" value="PLipase_C_C"/>
</dbReference>
<sequence>MRPQSFSRRTALKLGAAASLLPPSLREALASPPRPGGLRAVEHVVFLMQENRSFDHYYGSLRGVRGFGDRNALELPNGRPVFDQGVLPFAVRDASNRKDIQYIGDLDHSWEGGHKALNGGWNNGWVGAKTAATMAYYDRKDLPFHYELADTFTICDAYHCSVPSSTSPNRNYWVSGYTGFETNGKRAIGNDAYAEDKHPGYSWMTYPQRLEAAGHSWRVYQEWDNFQDNNLEFFTLFKDIARKVLPDRFRSLTAFYEAVAKLAPGEQDTLLARLDANVRGLPASERQLYERALLRVRPQGLAAAFRADVESGRLPKVSYLVPSSVDSEHPGASSPASSANLTYDIIDALASNVDVWSRTALFITYDENDGYFDHVPPPRPPESVTDEYFDGKPIGFGPRVPMTVVSPWTVGGFVCSQTFDHTAMIRFVERWLGVREPNISTWRRTVSGDLTSAFDFRRTTPRPTIHRPDPVPPFTGRWRPTPPATQSMPVQEPGTRRARPLPYQPDAFLVGSQLTLRNTGSASVHLALYPYAGEFPSVRHFDVRGVVSESIGADAYRFTVLGPNGFRREFSGTAGERLSVSSVVSAHGVQLVLVGDATFVVRMGGGERRVRGGGRVHVPRGWYDVEVTAVGVSGFRRRLAGCTEDGSPSWAGAS</sequence>
<protein>
    <recommendedName>
        <fullName evidence="3">phospholipase C</fullName>
        <ecNumber evidence="3">3.1.4.3</ecNumber>
    </recommendedName>
</protein>
<name>A0A1H0DAN7_ALLAB</name>
<evidence type="ECO:0000256" key="1">
    <source>
        <dbReference type="ARBA" id="ARBA00004191"/>
    </source>
</evidence>
<dbReference type="Pfam" id="PF05506">
    <property type="entry name" value="PLipase_C_C"/>
    <property type="match status" value="1"/>
</dbReference>
<dbReference type="EC" id="3.1.4.3" evidence="3"/>
<evidence type="ECO:0000259" key="9">
    <source>
        <dbReference type="Pfam" id="PF05506"/>
    </source>
</evidence>
<comment type="similarity">
    <text evidence="2">Belongs to the bacterial phospholipase C family.</text>
</comment>
<dbReference type="InterPro" id="IPR007312">
    <property type="entry name" value="Phosphoesterase"/>
</dbReference>
<keyword evidence="4" id="KW-0964">Secreted</keyword>
<feature type="domain" description="Bacterial phospholipase C C-terminal" evidence="9">
    <location>
        <begin position="498"/>
        <end position="572"/>
    </location>
</feature>
<evidence type="ECO:0000256" key="3">
    <source>
        <dbReference type="ARBA" id="ARBA00012018"/>
    </source>
</evidence>
<evidence type="ECO:0000313" key="11">
    <source>
        <dbReference type="Proteomes" id="UP000183376"/>
    </source>
</evidence>
<evidence type="ECO:0000256" key="5">
    <source>
        <dbReference type="ARBA" id="ARBA00022801"/>
    </source>
</evidence>
<dbReference type="EMBL" id="LT629701">
    <property type="protein sequence ID" value="SDN67210.1"/>
    <property type="molecule type" value="Genomic_DNA"/>
</dbReference>
<accession>A0A1H0DAN7</accession>
<proteinExistence type="inferred from homology"/>
<dbReference type="GO" id="GO:0016042">
    <property type="term" value="P:lipid catabolic process"/>
    <property type="evidence" value="ECO:0007669"/>
    <property type="project" value="InterPro"/>
</dbReference>
<evidence type="ECO:0000256" key="6">
    <source>
        <dbReference type="ARBA" id="ARBA00023026"/>
    </source>
</evidence>
<evidence type="ECO:0000313" key="10">
    <source>
        <dbReference type="EMBL" id="SDN67210.1"/>
    </source>
</evidence>
<evidence type="ECO:0000256" key="8">
    <source>
        <dbReference type="SAM" id="MobiDB-lite"/>
    </source>
</evidence>
<keyword evidence="11" id="KW-1185">Reference proteome</keyword>
<dbReference type="PANTHER" id="PTHR31956">
    <property type="entry name" value="NON-SPECIFIC PHOSPHOLIPASE C4-RELATED"/>
    <property type="match status" value="1"/>
</dbReference>
<dbReference type="eggNOG" id="COG3511">
    <property type="taxonomic scope" value="Bacteria"/>
</dbReference>
<dbReference type="NCBIfam" id="TIGR03396">
    <property type="entry name" value="PC_PLC"/>
    <property type="match status" value="1"/>
</dbReference>
<keyword evidence="6" id="KW-0843">Virulence</keyword>
<evidence type="ECO:0000256" key="7">
    <source>
        <dbReference type="ARBA" id="ARBA00048421"/>
    </source>
</evidence>
<dbReference type="InterPro" id="IPR006311">
    <property type="entry name" value="TAT_signal"/>
</dbReference>
<comment type="catalytic activity">
    <reaction evidence="7">
        <text>a 1,2-diacyl-sn-glycero-3-phosphocholine + H2O = phosphocholine + a 1,2-diacyl-sn-glycerol + H(+)</text>
        <dbReference type="Rhea" id="RHEA:10604"/>
        <dbReference type="ChEBI" id="CHEBI:15377"/>
        <dbReference type="ChEBI" id="CHEBI:15378"/>
        <dbReference type="ChEBI" id="CHEBI:17815"/>
        <dbReference type="ChEBI" id="CHEBI:57643"/>
        <dbReference type="ChEBI" id="CHEBI:295975"/>
        <dbReference type="EC" id="3.1.4.3"/>
    </reaction>
    <physiologicalReaction direction="left-to-right" evidence="7">
        <dbReference type="Rhea" id="RHEA:10605"/>
    </physiologicalReaction>
</comment>
<dbReference type="InterPro" id="IPR017767">
    <property type="entry name" value="PC-PLC"/>
</dbReference>
<keyword evidence="4" id="KW-0134">Cell wall</keyword>
<dbReference type="Proteomes" id="UP000183376">
    <property type="component" value="Chromosome I"/>
</dbReference>
<comment type="subcellular location">
    <subcellularLocation>
        <location evidence="1">Secreted</location>
        <location evidence="1">Cell wall</location>
    </subcellularLocation>
</comment>
<dbReference type="AlphaFoldDB" id="A0A1H0DAN7"/>
<dbReference type="PANTHER" id="PTHR31956:SF1">
    <property type="entry name" value="NON-SPECIFIC PHOSPHOLIPASE C1"/>
    <property type="match status" value="1"/>
</dbReference>
<gene>
    <name evidence="10" type="ORF">SAMN04489726_7690</name>
</gene>
<dbReference type="InterPro" id="IPR017850">
    <property type="entry name" value="Alkaline_phosphatase_core_sf"/>
</dbReference>
<evidence type="ECO:0000256" key="2">
    <source>
        <dbReference type="ARBA" id="ARBA00009717"/>
    </source>
</evidence>
<evidence type="ECO:0000256" key="4">
    <source>
        <dbReference type="ARBA" id="ARBA00022512"/>
    </source>
</evidence>
<keyword evidence="5" id="KW-0378">Hydrolase</keyword>